<comment type="caution">
    <text evidence="1">The sequence shown here is derived from an EMBL/GenBank/DDBJ whole genome shotgun (WGS) entry which is preliminary data.</text>
</comment>
<gene>
    <name evidence="1" type="ORF">IWW38_001460</name>
</gene>
<dbReference type="Proteomes" id="UP001139981">
    <property type="component" value="Unassembled WGS sequence"/>
</dbReference>
<protein>
    <submittedName>
        <fullName evidence="1">Uncharacterized protein</fullName>
    </submittedName>
</protein>
<organism evidence="1 2">
    <name type="scientific">Coemansia aciculifera</name>
    <dbReference type="NCBI Taxonomy" id="417176"/>
    <lineage>
        <taxon>Eukaryota</taxon>
        <taxon>Fungi</taxon>
        <taxon>Fungi incertae sedis</taxon>
        <taxon>Zoopagomycota</taxon>
        <taxon>Kickxellomycotina</taxon>
        <taxon>Kickxellomycetes</taxon>
        <taxon>Kickxellales</taxon>
        <taxon>Kickxellaceae</taxon>
        <taxon>Coemansia</taxon>
    </lineage>
</organism>
<evidence type="ECO:0000313" key="1">
    <source>
        <dbReference type="EMBL" id="KAJ2898216.1"/>
    </source>
</evidence>
<keyword evidence="2" id="KW-1185">Reference proteome</keyword>
<evidence type="ECO:0000313" key="2">
    <source>
        <dbReference type="Proteomes" id="UP001139981"/>
    </source>
</evidence>
<sequence length="206" mass="22525">MPRAVKERTKYHAAARTVSAVPAAKPDAGNIVSAPVLLDTSATQPSEKDSGDASTQQLKSKRAKRADRRKKWMDQIGAAQTKQKLEKRQQGRSTNKSALIRGMTDIQSSLKEVQAELIAQHLLSLGTKKRAPLSSATVNNVSSSLLHMPKSRKARDKAAISEEKRFGQILLHPAFKANPLATIRQHLANTLPQQQQQQQPTGAAKK</sequence>
<name>A0ACC1M6A7_9FUNG</name>
<reference evidence="1" key="1">
    <citation type="submission" date="2022-07" db="EMBL/GenBank/DDBJ databases">
        <title>Phylogenomic reconstructions and comparative analyses of Kickxellomycotina fungi.</title>
        <authorList>
            <person name="Reynolds N.K."/>
            <person name="Stajich J.E."/>
            <person name="Barry K."/>
            <person name="Grigoriev I.V."/>
            <person name="Crous P."/>
            <person name="Smith M.E."/>
        </authorList>
    </citation>
    <scope>NUCLEOTIDE SEQUENCE</scope>
    <source>
        <strain evidence="1">CBS 190363</strain>
    </source>
</reference>
<dbReference type="EMBL" id="JANBVB010000072">
    <property type="protein sequence ID" value="KAJ2898216.1"/>
    <property type="molecule type" value="Genomic_DNA"/>
</dbReference>
<accession>A0ACC1M6A7</accession>
<proteinExistence type="predicted"/>